<evidence type="ECO:0000256" key="4">
    <source>
        <dbReference type="ARBA" id="ARBA00022833"/>
    </source>
</evidence>
<feature type="region of interest" description="Disordered" evidence="7">
    <location>
        <begin position="1012"/>
        <end position="1040"/>
    </location>
</feature>
<organism evidence="9 10">
    <name type="scientific">Stylonychia lemnae</name>
    <name type="common">Ciliate</name>
    <dbReference type="NCBI Taxonomy" id="5949"/>
    <lineage>
        <taxon>Eukaryota</taxon>
        <taxon>Sar</taxon>
        <taxon>Alveolata</taxon>
        <taxon>Ciliophora</taxon>
        <taxon>Intramacronucleata</taxon>
        <taxon>Spirotrichea</taxon>
        <taxon>Stichotrichia</taxon>
        <taxon>Sporadotrichida</taxon>
        <taxon>Oxytrichidae</taxon>
        <taxon>Stylonychinae</taxon>
        <taxon>Stylonychia</taxon>
    </lineage>
</organism>
<dbReference type="GO" id="GO:0008270">
    <property type="term" value="F:zinc ion binding"/>
    <property type="evidence" value="ECO:0007669"/>
    <property type="project" value="UniProtKB-KW"/>
</dbReference>
<feature type="compositionally biased region" description="Polar residues" evidence="7">
    <location>
        <begin position="548"/>
        <end position="603"/>
    </location>
</feature>
<keyword evidence="3 5" id="KW-0863">Zinc-finger</keyword>
<evidence type="ECO:0000256" key="2">
    <source>
        <dbReference type="ARBA" id="ARBA00022737"/>
    </source>
</evidence>
<dbReference type="PROSITE" id="PS52027">
    <property type="entry name" value="ZF_C2HC_C3H"/>
    <property type="match status" value="4"/>
</dbReference>
<evidence type="ECO:0000256" key="6">
    <source>
        <dbReference type="SAM" id="Coils"/>
    </source>
</evidence>
<dbReference type="PANTHER" id="PTHR13555:SF5">
    <property type="entry name" value="ZINC-FINGER OF A C2HC-TYPE"/>
    <property type="match status" value="1"/>
</dbReference>
<evidence type="ECO:0000256" key="5">
    <source>
        <dbReference type="PROSITE-ProRule" id="PRU01371"/>
    </source>
</evidence>
<gene>
    <name evidence="9" type="primary">Contig9991.g10689</name>
    <name evidence="9" type="ORF">STYLEM_4612</name>
</gene>
<evidence type="ECO:0000256" key="7">
    <source>
        <dbReference type="SAM" id="MobiDB-lite"/>
    </source>
</evidence>
<evidence type="ECO:0000259" key="8">
    <source>
        <dbReference type="PROSITE" id="PS52027"/>
    </source>
</evidence>
<reference evidence="9 10" key="1">
    <citation type="submission" date="2014-06" db="EMBL/GenBank/DDBJ databases">
        <authorList>
            <person name="Swart Estienne"/>
        </authorList>
    </citation>
    <scope>NUCLEOTIDE SEQUENCE [LARGE SCALE GENOMIC DNA]</scope>
    <source>
        <strain evidence="9 10">130c</strain>
    </source>
</reference>
<evidence type="ECO:0000256" key="3">
    <source>
        <dbReference type="ARBA" id="ARBA00022771"/>
    </source>
</evidence>
<dbReference type="InParanoid" id="A0A078A099"/>
<feature type="region of interest" description="Disordered" evidence="7">
    <location>
        <begin position="1255"/>
        <end position="1280"/>
    </location>
</feature>
<keyword evidence="6" id="KW-0175">Coiled coil</keyword>
<dbReference type="OrthoDB" id="76966at2759"/>
<feature type="compositionally biased region" description="Low complexity" evidence="7">
    <location>
        <begin position="1017"/>
        <end position="1030"/>
    </location>
</feature>
<name>A0A078A099_STYLE</name>
<feature type="domain" description="C2HC/C3H-type" evidence="8">
    <location>
        <begin position="93"/>
        <end position="122"/>
    </location>
</feature>
<feature type="coiled-coil region" evidence="6">
    <location>
        <begin position="1919"/>
        <end position="1959"/>
    </location>
</feature>
<dbReference type="InterPro" id="IPR049899">
    <property type="entry name" value="Znf_C2HC_C3H"/>
</dbReference>
<sequence>MEAALGGPSKVLSRPKALVCYICGREYGTKSLGIHLKSCKQKWEIEQMKLPPKQRRPMPQPPESFEQLMSGGVNSKKLDQYNEQAYNKWDTEALIACPNCQRTFLPDRLQIHLRSCKADRPLKPRLVSNKQTQEQEIRQKNIREPEVRVNNQQRQLQQKQQTSFEGQQRQSVPQSKVINYVNDGGSSGGSGGTQKNAMQQKNPAFFNNHKPNVNMMFTLDEEDNETEYGESLKSQINNPDGRIIKLMKKIQQSEDEEDIDEDYDDSDFEQDERFAKRQHNEFEDDNIIYQNIAKKEQKNLEQKAKRRVDNIQIAVKKINDVNDFMIPKGGQAKQTQQQVQQSERFNYPNPNDEDEKRVECSNCERRFAPDRIKKHEQTCQAQKQRKPFDVSKQRLGDHQEEVPQKQVKKKMQHKVIREVEQDDQKDDKKKKWKQQHEQLLKAIRISKKMKQLEDNGGDVREIQALASQIPNQNSEDLVECPHCLRKYSPKTAERHIPKCKDIVNKPKPPPRLRQQEQISNQSIISNMPQSQQQFFKNDQRMSVHGAQGSEQRPKSITRNKLPQQHYTTQDSQKQLPNSQDQYKFSNQGSPKLHSEQNLSKSPLKSILKNKQNTDTGIQQNLNYQNENLSNQSKSSSKIEVFQNTQKPGILQNSGMSGSPSKLDRKPLPKYEDYEGDEFDQYSTSNSRYDMPLQSPPQAIKQSNMFTPVNQGSRINSMLQSQTIDYTSRPSQVIEEKHANQANSQQEFNLLGSAGRRRISCYDNEGNKIEGSINQFSNDNILTKQQLHQQEEKKKVSFIRSHTPKPLKAKSIYNHNEEENDQGSKFLSPSRPQSSYLNNMNRVQQQTELNKVARHGDVKTRSSMYSNVQCPHCSRMFADAAAQRHIPICVNIKAKPKRLDQKSLNTSQIATGGIQPFKPAQQSRQNNGSTILSQQQDYEEQHQPNVTPQYRIGSPKALKIHNNRYGLPLPNLTNTADLGSTDSHSNDVTSLGDNLHNLLSPQTIQNLNKLNTPLMMKSSNNNNNDSSTNLSQASGSSLNSQAPKFCTTCGWKHRDVDRFCGGCGLKRTQQTLQRGQTQNMTSFDPVKQNENVQLLLDSLRDNYITYKEYAMRCNLELRTQSQSEAQKYFYFPPKIPQLDDPEKQKAYRKKYIQDVTTMAEPEPLVLIADSLHKELLETIGDRSNPSIMRQDLALFYKRRLTSLQHKKYKILNRWANQIMTSEYIDKTSIQLDQCLGRLQQEIDLALNRAERLQMEDNYQLGKTGQRPHPTAKEEDKEHKPLYLESKTQSVNSLIRLDDVETYLRIQTYRNKIFRLANKLVTDIKWLPYSSRFDIWGESRAMILDFKEKYNQKKYKIYNDVSRKIKRKLELNGVNEDRVITSIIDKFTKHLKGQEFVSRQEQILNSHICNYETPPIIVSNVLELKIYLLEIAKDFGITGDVEIDNGHSFTYQVQVFFPTHFQKQVIQLQFDWFDTSPENDWETIDKLSKNLGLNKTETVNQMSKFSEIERKKSILGRINLNDNREMLRKGIDKKRFDNIEFFTLDETDYKLKKADWLHLICFQGFVSESIKRQSNYLNQTQNYDSLLESAFNFLDVNDGGAVNKIIEESSLTHAQRATKRNQVRSENNNFKTKEDEIENNLKNAVQKADQFAEQIKIAEQPLLEPIPTHFCSRDRAIGDMEIINPQFGKDQNGNPRNLLNGNNGPGNIFQNHISRKLDDPDNDKSKVHPVSIKSLKYNRQYNPKLSSTCPCVPIFHVSFGRPKLFESLSETLDNQNYDVNSGKDSRQYLGRQDRIEVDYSNMDVTVFDEYGIKIIYEESLNDILDIEEELIKIGSFFIAKHEFILDSEIKEPASAIDRAEMTNHLICQEAIYQFEKVQLIQHYLETYEHVYDPLEQVRIIQMIVDTMSQRPRLNLEATYFLDSYKSEIEVIKQKAELFRELKDFSIQIEEEENEQVLKQQELKYRKEQDHMNQKFVYDENKKRVEKVGGAEDEMKKAPVTDKLKDRLEQKGIVDPDKRQRMREIAQRHITEYANNQYMDFQDVLGIPEVTAEQLFMSQGQKEPLILDTLREHGFFQKQMDGYPWYFARNESKVELKGIGNRSIGILDFYESLGSVSKINAALSQSLQDLIKTHMPENGLAHSCLERSLLIEARGRMKLIRALNRDSEYLVTKSAPKIEEDLYFQQSDNLIFLMREFKSQMHPEQIYEKSNPLLIAKLDIESVSKFNFPRLKQSDIQNNEELSQDQIMVKMIDLAKISVVSMTQEEKLIGGNLHIEDFMEKKGQSQLPEVVNQPSMMVMSCNLLEVVRLREELIHRIYETDILSIIYKAQLKQVNKDNFKLVLSDSINFDTQSITRDNMNLIDYNDGSKMDFDLAFREFDSTLKANLDFKSESCLKALMTDLGVEELRAIVHYQIMQQQLLHVAVMINQSIIDGCIKGLHELDFLTKKKQLSVPNSVINLAQILSKGGDGYNTDQLNRERNKLRQILQREIGDHIYSINAKKSRQRPYIIKRYGNVLQKIQTYTAKPEGKLRILRSYRLKLLHNYCKDVLREVYQDSLKIQTLQTVNQLKIKQRLLPKDNNLFTLGLGDMYENLPNSFIHHGFNIYKNHQKFNVSQLLNNKFESLFYLPSNDEIMNLEARIDDTKELQLQTQAQFTDQINESLMDQQIKDLVKMPTHFQGYKLDDGLTKPIRKVNCAESFSYNSQSYKLLAYLTLIHRIYNLEYYMGRNNSPGLDVLELEDQILVGRLYWEKDKEMGLPPSGTEQSISDIVINRIVNQRRARVDLAEDLNQISKRLSKMNDWPKKYTLDFLRIDTIIELLAYQHELLFNQFSYGLEALSEIYLDKQNQECFQKINEVQSNLIRKGNGIKIYQNGFDLSLVNVHALSQNLNHRCLEDNQDFSKIYQPVIDEEQLVPMEITMIKNFYSLDNYLDNQNLQIMSRSHYSDYSYLENCFFNMKDSERAYIYTNFFQIDEMIRDYLTFKGVINEKVINIPDLIKHKLEFLNLKNEQKLLQNLLMQWIGKCILPNDIQSYEKLLRLYKDHVLMKILQERDALNELQQKTKERQEHKKSTTAGTDIGQKVNKDAMYDALSMNVQLKHMADLINERKAEINVVKRELEVRLIKHSVQMIKNEHSSLLATFEQAAAEKEVNVYVHPEQQYASTLYQSVDRNSHLDISTKLSFVQQFLTRLRNRCTEVETLTSGPGIVFSMKDFNECLQIFCKGLLKYGESELRTRIETQYLKENQYKHLIYLKDQQSLYYKRKCEAFLTDIDKLINSKLTQKGNQIIYELDISNRELRMLKDNFYLMEKFMRQELRHEYERIIQEKDNTIHKFKESFQIYKSELNNEIKEEVAKEILSLDKRVKNIVKKDSSNKYNMNSHRGQGNPRNILGTGNNFTDFKQVSNQSSNGALAGAGQYHSQGYYDTESIKEINSLHKFIRKFKILTKMKEVLAVEKHERELHNQRQKLTSNECLWEQLAEAEKREQIIRQELYYTQQNLASYEKLIEKLQSQLETLNNQKLRLQQYKNSKSKRIEELESKMRDIEILENIDLNKVLEELRQRDKKLQQLQSADKSFTQKLDVVNKANDRKVVEMKKKYQVEKDMKQQAYTKLDNLRLEMRALEGRDFTNDLWKEKCKELFDICKDLQRENDELKSIVNHQQQEQIQTIQNMQGYQQVLQSNQMIAQQTLSPLSMQDKIQFPIGSNIQTTKPSSAAGGMGIGSRVYSRGGQGFGALQNFQGIDPTMTSGLSFPDINPLDDEKMRQLNSSNKKGDLQGTQFQTQSNFQNNKKSREMTLKGGQGINSDLNMVHALTSTGTMSDQNKKYGQTGFSNFGHNKQSFINQDVFNSGLIGTAEKELTTMTSGEMQGIGGGFRNHNQQVFGSHITSKSQNRGTGLVKEQQSKFKQKRLKTSQGGRRPNDATQYSQGTQIHQFQDQVPIRKSGNNLNFQRSQNLTAANLVGQQIAHGLIAQSIPSATNMFKDNRGSINLNINFNTTHISMPKKPE</sequence>
<feature type="compositionally biased region" description="Low complexity" evidence="7">
    <location>
        <begin position="331"/>
        <end position="341"/>
    </location>
</feature>
<keyword evidence="1" id="KW-0479">Metal-binding</keyword>
<feature type="compositionally biased region" description="Basic and acidic residues" evidence="7">
    <location>
        <begin position="386"/>
        <end position="403"/>
    </location>
</feature>
<keyword evidence="10" id="KW-1185">Reference proteome</keyword>
<dbReference type="Gene3D" id="3.30.160.60">
    <property type="entry name" value="Classic Zinc Finger"/>
    <property type="match status" value="3"/>
</dbReference>
<feature type="compositionally biased region" description="Polar residues" evidence="7">
    <location>
        <begin position="822"/>
        <end position="835"/>
    </location>
</feature>
<feature type="region of interest" description="Disordered" evidence="7">
    <location>
        <begin position="3882"/>
        <end position="3927"/>
    </location>
</feature>
<protein>
    <recommendedName>
        <fullName evidence="8">C2HC/C3H-type domain-containing protein</fullName>
    </recommendedName>
</protein>
<feature type="coiled-coil region" evidence="6">
    <location>
        <begin position="1618"/>
        <end position="1652"/>
    </location>
</feature>
<feature type="region of interest" description="Disordered" evidence="7">
    <location>
        <begin position="1685"/>
        <end position="1725"/>
    </location>
</feature>
<feature type="compositionally biased region" description="Basic and acidic residues" evidence="7">
    <location>
        <begin position="661"/>
        <end position="672"/>
    </location>
</feature>
<proteinExistence type="predicted"/>
<feature type="region of interest" description="Disordered" evidence="7">
    <location>
        <begin position="539"/>
        <end position="603"/>
    </location>
</feature>
<feature type="region of interest" description="Disordered" evidence="7">
    <location>
        <begin position="124"/>
        <end position="197"/>
    </location>
</feature>
<dbReference type="EMBL" id="CCKQ01004462">
    <property type="protein sequence ID" value="CDW75621.1"/>
    <property type="molecule type" value="Genomic_DNA"/>
</dbReference>
<dbReference type="PANTHER" id="PTHR13555">
    <property type="entry name" value="C2H2 ZINC FINGER CGI-62-RELATED"/>
    <property type="match status" value="1"/>
</dbReference>
<accession>A0A078A099</accession>
<dbReference type="Pfam" id="PF13913">
    <property type="entry name" value="zf-C2HC_2"/>
    <property type="match status" value="5"/>
</dbReference>
<feature type="compositionally biased region" description="Basic and acidic residues" evidence="7">
    <location>
        <begin position="1269"/>
        <end position="1280"/>
    </location>
</feature>
<keyword evidence="4" id="KW-0862">Zinc</keyword>
<feature type="domain" description="C2HC/C3H-type" evidence="8">
    <location>
        <begin position="476"/>
        <end position="505"/>
    </location>
</feature>
<feature type="region of interest" description="Disordered" evidence="7">
    <location>
        <begin position="799"/>
        <end position="835"/>
    </location>
</feature>
<feature type="compositionally biased region" description="Polar residues" evidence="7">
    <location>
        <begin position="645"/>
        <end position="659"/>
    </location>
</feature>
<feature type="region of interest" description="Disordered" evidence="7">
    <location>
        <begin position="645"/>
        <end position="688"/>
    </location>
</feature>
<dbReference type="Proteomes" id="UP000039865">
    <property type="component" value="Unassembled WGS sequence"/>
</dbReference>
<feature type="domain" description="C2HC/C3H-type" evidence="8">
    <location>
        <begin position="865"/>
        <end position="894"/>
    </location>
</feature>
<evidence type="ECO:0000313" key="9">
    <source>
        <dbReference type="EMBL" id="CDW75621.1"/>
    </source>
</evidence>
<evidence type="ECO:0000313" key="10">
    <source>
        <dbReference type="Proteomes" id="UP000039865"/>
    </source>
</evidence>
<feature type="compositionally biased region" description="Basic and acidic residues" evidence="7">
    <location>
        <begin position="1713"/>
        <end position="1724"/>
    </location>
</feature>
<feature type="compositionally biased region" description="Polar residues" evidence="7">
    <location>
        <begin position="919"/>
        <end position="935"/>
    </location>
</feature>
<feature type="region of interest" description="Disordered" evidence="7">
    <location>
        <begin position="330"/>
        <end position="356"/>
    </location>
</feature>
<evidence type="ECO:0000256" key="1">
    <source>
        <dbReference type="ARBA" id="ARBA00022723"/>
    </source>
</evidence>
<feature type="compositionally biased region" description="Basic and acidic residues" evidence="7">
    <location>
        <begin position="133"/>
        <end position="147"/>
    </location>
</feature>
<dbReference type="InterPro" id="IPR026319">
    <property type="entry name" value="ZC2HC1A/B-like"/>
</dbReference>
<feature type="coiled-coil region" evidence="6">
    <location>
        <begin position="3495"/>
        <end position="3568"/>
    </location>
</feature>
<feature type="region of interest" description="Disordered" evidence="7">
    <location>
        <begin position="909"/>
        <end position="949"/>
    </location>
</feature>
<feature type="compositionally biased region" description="Polar residues" evidence="7">
    <location>
        <begin position="1031"/>
        <end position="1040"/>
    </location>
</feature>
<feature type="compositionally biased region" description="Polar residues" evidence="7">
    <location>
        <begin position="3916"/>
        <end position="3927"/>
    </location>
</feature>
<feature type="compositionally biased region" description="Low complexity" evidence="7">
    <location>
        <begin position="152"/>
        <end position="161"/>
    </location>
</feature>
<feature type="coiled-coil region" evidence="6">
    <location>
        <begin position="3601"/>
        <end position="3659"/>
    </location>
</feature>
<feature type="compositionally biased region" description="Polar residues" evidence="7">
    <location>
        <begin position="162"/>
        <end position="177"/>
    </location>
</feature>
<keyword evidence="2" id="KW-0677">Repeat</keyword>
<feature type="compositionally biased region" description="Low complexity" evidence="7">
    <location>
        <begin position="1690"/>
        <end position="1705"/>
    </location>
</feature>
<feature type="domain" description="C2HC/C3H-type" evidence="8">
    <location>
        <begin position="356"/>
        <end position="385"/>
    </location>
</feature>
<feature type="region of interest" description="Disordered" evidence="7">
    <location>
        <begin position="377"/>
        <end position="413"/>
    </location>
</feature>